<keyword evidence="2 5" id="KW-0645">Protease</keyword>
<dbReference type="InterPro" id="IPR015500">
    <property type="entry name" value="Peptidase_S8_subtilisin-rel"/>
</dbReference>
<accession>A0ABY4QX89</accession>
<evidence type="ECO:0000256" key="2">
    <source>
        <dbReference type="ARBA" id="ARBA00022670"/>
    </source>
</evidence>
<dbReference type="PROSITE" id="PS51892">
    <property type="entry name" value="SUBTILASE"/>
    <property type="match status" value="1"/>
</dbReference>
<evidence type="ECO:0000313" key="10">
    <source>
        <dbReference type="Proteomes" id="UP001056336"/>
    </source>
</evidence>
<feature type="active site" description="Charge relay system" evidence="5">
    <location>
        <position position="77"/>
    </location>
</feature>
<keyword evidence="3 5" id="KW-0378">Hydrolase</keyword>
<feature type="signal peptide" evidence="7">
    <location>
        <begin position="1"/>
        <end position="41"/>
    </location>
</feature>
<feature type="active site" description="Charge relay system" evidence="5">
    <location>
        <position position="283"/>
    </location>
</feature>
<dbReference type="InterPro" id="IPR050131">
    <property type="entry name" value="Peptidase_S8_subtilisin-like"/>
</dbReference>
<feature type="domain" description="Peptidase S8/S53" evidence="8">
    <location>
        <begin position="68"/>
        <end position="331"/>
    </location>
</feature>
<dbReference type="Pfam" id="PF00082">
    <property type="entry name" value="Peptidase_S8"/>
    <property type="match status" value="1"/>
</dbReference>
<keyword evidence="7" id="KW-0732">Signal</keyword>
<keyword evidence="4 5" id="KW-0720">Serine protease</keyword>
<dbReference type="Gene3D" id="3.40.50.200">
    <property type="entry name" value="Peptidase S8/S53 domain"/>
    <property type="match status" value="1"/>
</dbReference>
<feature type="chain" id="PRO_5047350898" evidence="7">
    <location>
        <begin position="42"/>
        <end position="436"/>
    </location>
</feature>
<evidence type="ECO:0000313" key="9">
    <source>
        <dbReference type="EMBL" id="UQX88189.1"/>
    </source>
</evidence>
<reference evidence="9" key="2">
    <citation type="submission" date="2022-05" db="EMBL/GenBank/DDBJ databases">
        <authorList>
            <person name="Kim J.-S."/>
            <person name="Lee K."/>
            <person name="Suh M."/>
            <person name="Eom M."/>
            <person name="Kim J.-S."/>
            <person name="Kim D.-S."/>
            <person name="Ko S.-H."/>
            <person name="Shin Y."/>
            <person name="Lee J.-S."/>
        </authorList>
    </citation>
    <scope>NUCLEOTIDE SEQUENCE</scope>
    <source>
        <strain evidence="9">N237</strain>
    </source>
</reference>
<keyword evidence="6" id="KW-0812">Transmembrane</keyword>
<keyword evidence="6" id="KW-0472">Membrane</keyword>
<dbReference type="InterPro" id="IPR036852">
    <property type="entry name" value="Peptidase_S8/S53_dom_sf"/>
</dbReference>
<dbReference type="PANTHER" id="PTHR43806">
    <property type="entry name" value="PEPTIDASE S8"/>
    <property type="match status" value="1"/>
</dbReference>
<dbReference type="RefSeq" id="WP_249771448.1">
    <property type="nucleotide sequence ID" value="NZ_CP097332.1"/>
</dbReference>
<dbReference type="SUPFAM" id="SSF52743">
    <property type="entry name" value="Subtilisin-like"/>
    <property type="match status" value="1"/>
</dbReference>
<evidence type="ECO:0000259" key="8">
    <source>
        <dbReference type="Pfam" id="PF00082"/>
    </source>
</evidence>
<dbReference type="PANTHER" id="PTHR43806:SF11">
    <property type="entry name" value="CEREVISIN-RELATED"/>
    <property type="match status" value="1"/>
</dbReference>
<protein>
    <submittedName>
        <fullName evidence="9">S8 family serine peptidase</fullName>
    </submittedName>
</protein>
<evidence type="ECO:0000256" key="1">
    <source>
        <dbReference type="ARBA" id="ARBA00011073"/>
    </source>
</evidence>
<evidence type="ECO:0000256" key="5">
    <source>
        <dbReference type="PROSITE-ProRule" id="PRU01240"/>
    </source>
</evidence>
<dbReference type="Proteomes" id="UP001056336">
    <property type="component" value="Chromosome"/>
</dbReference>
<name>A0ABY4QX89_9ACTN</name>
<keyword evidence="10" id="KW-1185">Reference proteome</keyword>
<evidence type="ECO:0000256" key="3">
    <source>
        <dbReference type="ARBA" id="ARBA00022801"/>
    </source>
</evidence>
<dbReference type="PRINTS" id="PR00723">
    <property type="entry name" value="SUBTILISIN"/>
</dbReference>
<evidence type="ECO:0000256" key="6">
    <source>
        <dbReference type="SAM" id="Phobius"/>
    </source>
</evidence>
<comment type="similarity">
    <text evidence="1 5">Belongs to the peptidase S8 family.</text>
</comment>
<organism evidence="9 10">
    <name type="scientific">Jatrophihabitans telluris</name>
    <dbReference type="NCBI Taxonomy" id="2038343"/>
    <lineage>
        <taxon>Bacteria</taxon>
        <taxon>Bacillati</taxon>
        <taxon>Actinomycetota</taxon>
        <taxon>Actinomycetes</taxon>
        <taxon>Jatrophihabitantales</taxon>
        <taxon>Jatrophihabitantaceae</taxon>
        <taxon>Jatrophihabitans</taxon>
    </lineage>
</organism>
<sequence length="436" mass="43525">MAEPATPVGRRLRRWRSVVSAALAVLAAVALALGGAAPAQAAPGPADAPEWWFDTWNVPSLWSAGADGRGITVAIIDTGVQASVPELSGRVLPGVDYIGNGTDGRTDFDSDAFSHGTAMASLIVARSGYGNIEGLAPGSKILPIAVPLRGVIRNGTSTPNATAQAVRYAADHGAKVISMSLGGLVFQGQDDVPCPTALQDAVVYAVKKGALVIAASGNSGQDGSPVEEPGVCLGVISVGAVNRQAGVTAFSSRHPYLTLAAPGEEIPTLSKVPAQAFIGGGTSQATAIASAATAMVWSKYPSETNKQIASRLIAAATDEGPAGRDPSYGYGLINPAAAISSAAADSPNSVFTGVAPLLAASGVKGAKAPTVKAAGVGTASIGTFALGTAPSLFTPAFYATVAGAGLLLILAIVLLVLGARRRSAAGVPVQAGDYRP</sequence>
<evidence type="ECO:0000256" key="7">
    <source>
        <dbReference type="SAM" id="SignalP"/>
    </source>
</evidence>
<dbReference type="InterPro" id="IPR000209">
    <property type="entry name" value="Peptidase_S8/S53_dom"/>
</dbReference>
<feature type="active site" description="Charge relay system" evidence="5">
    <location>
        <position position="115"/>
    </location>
</feature>
<evidence type="ECO:0000256" key="4">
    <source>
        <dbReference type="ARBA" id="ARBA00022825"/>
    </source>
</evidence>
<dbReference type="EMBL" id="CP097332">
    <property type="protein sequence ID" value="UQX88189.1"/>
    <property type="molecule type" value="Genomic_DNA"/>
</dbReference>
<gene>
    <name evidence="9" type="ORF">M6D93_18145</name>
</gene>
<proteinExistence type="inferred from homology"/>
<feature type="transmembrane region" description="Helical" evidence="6">
    <location>
        <begin position="396"/>
        <end position="417"/>
    </location>
</feature>
<keyword evidence="6" id="KW-1133">Transmembrane helix</keyword>
<reference evidence="9" key="1">
    <citation type="journal article" date="2018" name="Int. J. Syst. Evol. Microbiol.">
        <title>Jatrophihabitans telluris sp. nov., isolated from sediment soil of lava forest wetlands and the emended description of the genus Jatrophihabitans.</title>
        <authorList>
            <person name="Lee K.C."/>
            <person name="Suh M.K."/>
            <person name="Eom M.K."/>
            <person name="Kim K.K."/>
            <person name="Kim J.S."/>
            <person name="Kim D.S."/>
            <person name="Ko S.H."/>
            <person name="Shin Y.K."/>
            <person name="Lee J.S."/>
        </authorList>
    </citation>
    <scope>NUCLEOTIDE SEQUENCE</scope>
    <source>
        <strain evidence="9">N237</strain>
    </source>
</reference>